<organism evidence="1 2">
    <name type="scientific">Eretmocerus hayati</name>
    <dbReference type="NCBI Taxonomy" id="131215"/>
    <lineage>
        <taxon>Eukaryota</taxon>
        <taxon>Metazoa</taxon>
        <taxon>Ecdysozoa</taxon>
        <taxon>Arthropoda</taxon>
        <taxon>Hexapoda</taxon>
        <taxon>Insecta</taxon>
        <taxon>Pterygota</taxon>
        <taxon>Neoptera</taxon>
        <taxon>Endopterygota</taxon>
        <taxon>Hymenoptera</taxon>
        <taxon>Apocrita</taxon>
        <taxon>Proctotrupomorpha</taxon>
        <taxon>Chalcidoidea</taxon>
        <taxon>Aphelinidae</taxon>
        <taxon>Aphelininae</taxon>
        <taxon>Eretmocerus</taxon>
    </lineage>
</organism>
<comment type="caution">
    <text evidence="1">The sequence shown here is derived from an EMBL/GenBank/DDBJ whole genome shotgun (WGS) entry which is preliminary data.</text>
</comment>
<dbReference type="Proteomes" id="UP001239111">
    <property type="component" value="Chromosome 1"/>
</dbReference>
<feature type="non-terminal residue" evidence="1">
    <location>
        <position position="501"/>
    </location>
</feature>
<keyword evidence="2" id="KW-1185">Reference proteome</keyword>
<evidence type="ECO:0000313" key="1">
    <source>
        <dbReference type="EMBL" id="KAJ8681968.1"/>
    </source>
</evidence>
<proteinExistence type="predicted"/>
<accession>A0ACC2PES2</accession>
<gene>
    <name evidence="1" type="ORF">QAD02_017760</name>
</gene>
<reference evidence="1" key="1">
    <citation type="submission" date="2023-04" db="EMBL/GenBank/DDBJ databases">
        <title>A chromosome-level genome assembly of the parasitoid wasp Eretmocerus hayati.</title>
        <authorList>
            <person name="Zhong Y."/>
            <person name="Liu S."/>
            <person name="Liu Y."/>
        </authorList>
    </citation>
    <scope>NUCLEOTIDE SEQUENCE</scope>
    <source>
        <strain evidence="1">ZJU_SS_LIU_2023</strain>
    </source>
</reference>
<sequence>MCYLGVPIGGLGGGTIGRGFRGEFCRYALLPGLYSYHTMHANQFILTVKDANGKTIFNQVLSIQTKPKHLKAWKWAFDAKKASYTGLYPRSWTVYEIEELDLRLTCRQISPVVPHNYTDSSLPCAVFVWDVVNNSSRDLHVSITFTFQSGCGSAYDSQGEKWTELFDVEGARGATIQQEFRGMPCTYAISSRPSKHESVRVSRLLSFDPRGSGSELWKKLQRTARLDDELEVDQQHNSKSAKSKKPIAAAVCADTLVPAGNCKSFEFCLAWHMPRIHFFFKQKNYSRYYTQALGGEPCTAASISRYALINYRKWEQDIWEWQRPVLEDPKLPDWYKSALFNELYFVSDGGSVWLKSEPSDQLPSNDPRRKYGRFAYLEGHEYRMYNTYDVHFYAAFALAQLWPKLEACIQYDYRDSVHVEDQQRLLGLYDGRHRIRKVKGSVPHDIGDPGEEPFNMINAYPIHDVSKWRDLNPKFILSCYRDYFINKDLDQLRSFWSTIKE</sequence>
<evidence type="ECO:0000313" key="2">
    <source>
        <dbReference type="Proteomes" id="UP001239111"/>
    </source>
</evidence>
<protein>
    <submittedName>
        <fullName evidence="1">Uncharacterized protein</fullName>
    </submittedName>
</protein>
<dbReference type="EMBL" id="CM056741">
    <property type="protein sequence ID" value="KAJ8681968.1"/>
    <property type="molecule type" value="Genomic_DNA"/>
</dbReference>
<name>A0ACC2PES2_9HYME</name>